<dbReference type="GO" id="GO:0006298">
    <property type="term" value="P:mismatch repair"/>
    <property type="evidence" value="ECO:0007669"/>
    <property type="project" value="InterPro"/>
</dbReference>
<feature type="compositionally biased region" description="Basic and acidic residues" evidence="2">
    <location>
        <begin position="591"/>
        <end position="608"/>
    </location>
</feature>
<dbReference type="GO" id="GO:0032300">
    <property type="term" value="C:mismatch repair complex"/>
    <property type="evidence" value="ECO:0007669"/>
    <property type="project" value="InterPro"/>
</dbReference>
<dbReference type="Gene3D" id="3.30.565.10">
    <property type="entry name" value="Histidine kinase-like ATPase, C-terminal domain"/>
    <property type="match status" value="1"/>
</dbReference>
<dbReference type="InterPro" id="IPR038973">
    <property type="entry name" value="MutL/Mlh/Pms-like"/>
</dbReference>
<dbReference type="RefSeq" id="XP_062657089.1">
    <property type="nucleotide sequence ID" value="XM_062804414.1"/>
</dbReference>
<evidence type="ECO:0000256" key="1">
    <source>
        <dbReference type="ARBA" id="ARBA00006082"/>
    </source>
</evidence>
<comment type="similarity">
    <text evidence="1">Belongs to the DNA mismatch repair MutL/HexB family.</text>
</comment>
<dbReference type="InterPro" id="IPR036890">
    <property type="entry name" value="HATPase_C_sf"/>
</dbReference>
<evidence type="ECO:0000313" key="4">
    <source>
        <dbReference type="EMBL" id="KAK3293575.1"/>
    </source>
</evidence>
<dbReference type="Proteomes" id="UP001278766">
    <property type="component" value="Unassembled WGS sequence"/>
</dbReference>
<dbReference type="SUPFAM" id="SSF118116">
    <property type="entry name" value="DNA mismatch repair protein MutL"/>
    <property type="match status" value="1"/>
</dbReference>
<dbReference type="InterPro" id="IPR037198">
    <property type="entry name" value="MutL_C_sf"/>
</dbReference>
<dbReference type="InterPro" id="IPR042120">
    <property type="entry name" value="MutL_C_dimsub"/>
</dbReference>
<dbReference type="Gene3D" id="3.30.1540.20">
    <property type="entry name" value="MutL, C-terminal domain, dimerisation subdomain"/>
    <property type="match status" value="1"/>
</dbReference>
<dbReference type="GO" id="GO:0140664">
    <property type="term" value="F:ATP-dependent DNA damage sensor activity"/>
    <property type="evidence" value="ECO:0007669"/>
    <property type="project" value="InterPro"/>
</dbReference>
<evidence type="ECO:0000256" key="2">
    <source>
        <dbReference type="SAM" id="MobiDB-lite"/>
    </source>
</evidence>
<gene>
    <name evidence="4" type="ORF">B0H64DRAFT_404915</name>
</gene>
<dbReference type="Gene3D" id="3.30.1370.100">
    <property type="entry name" value="MutL, C-terminal domain, regulatory subdomain"/>
    <property type="match status" value="1"/>
</dbReference>
<reference evidence="4" key="1">
    <citation type="journal article" date="2023" name="Mol. Phylogenet. Evol.">
        <title>Genome-scale phylogeny and comparative genomics of the fungal order Sordariales.</title>
        <authorList>
            <person name="Hensen N."/>
            <person name="Bonometti L."/>
            <person name="Westerberg I."/>
            <person name="Brannstrom I.O."/>
            <person name="Guillou S."/>
            <person name="Cros-Aarteil S."/>
            <person name="Calhoun S."/>
            <person name="Haridas S."/>
            <person name="Kuo A."/>
            <person name="Mondo S."/>
            <person name="Pangilinan J."/>
            <person name="Riley R."/>
            <person name="LaButti K."/>
            <person name="Andreopoulos B."/>
            <person name="Lipzen A."/>
            <person name="Chen C."/>
            <person name="Yan M."/>
            <person name="Daum C."/>
            <person name="Ng V."/>
            <person name="Clum A."/>
            <person name="Steindorff A."/>
            <person name="Ohm R.A."/>
            <person name="Martin F."/>
            <person name="Silar P."/>
            <person name="Natvig D.O."/>
            <person name="Lalanne C."/>
            <person name="Gautier V."/>
            <person name="Ament-Velasquez S.L."/>
            <person name="Kruys A."/>
            <person name="Hutchinson M.I."/>
            <person name="Powell A.J."/>
            <person name="Barry K."/>
            <person name="Miller A.N."/>
            <person name="Grigoriev I.V."/>
            <person name="Debuchy R."/>
            <person name="Gladieux P."/>
            <person name="Hiltunen Thoren M."/>
            <person name="Johannesson H."/>
        </authorList>
    </citation>
    <scope>NUCLEOTIDE SEQUENCE</scope>
    <source>
        <strain evidence="4">CBS 168.71</strain>
    </source>
</reference>
<feature type="region of interest" description="Disordered" evidence="2">
    <location>
        <begin position="580"/>
        <end position="608"/>
    </location>
</feature>
<feature type="compositionally biased region" description="Basic residues" evidence="2">
    <location>
        <begin position="440"/>
        <end position="449"/>
    </location>
</feature>
<dbReference type="GeneID" id="87841362"/>
<dbReference type="SMART" id="SM00853">
    <property type="entry name" value="MutL_C"/>
    <property type="match status" value="1"/>
</dbReference>
<evidence type="ECO:0000259" key="3">
    <source>
        <dbReference type="SMART" id="SM00853"/>
    </source>
</evidence>
<dbReference type="GO" id="GO:0005524">
    <property type="term" value="F:ATP binding"/>
    <property type="evidence" value="ECO:0007669"/>
    <property type="project" value="InterPro"/>
</dbReference>
<dbReference type="EMBL" id="JAUEPN010000006">
    <property type="protein sequence ID" value="KAK3293575.1"/>
    <property type="molecule type" value="Genomic_DNA"/>
</dbReference>
<accession>A0AAE0HBP4</accession>
<reference evidence="4" key="2">
    <citation type="submission" date="2023-06" db="EMBL/GenBank/DDBJ databases">
        <authorList>
            <consortium name="Lawrence Berkeley National Laboratory"/>
            <person name="Haridas S."/>
            <person name="Hensen N."/>
            <person name="Bonometti L."/>
            <person name="Westerberg I."/>
            <person name="Brannstrom I.O."/>
            <person name="Guillou S."/>
            <person name="Cros-Aarteil S."/>
            <person name="Calhoun S."/>
            <person name="Kuo A."/>
            <person name="Mondo S."/>
            <person name="Pangilinan J."/>
            <person name="Riley R."/>
            <person name="Labutti K."/>
            <person name="Andreopoulos B."/>
            <person name="Lipzen A."/>
            <person name="Chen C."/>
            <person name="Yanf M."/>
            <person name="Daum C."/>
            <person name="Ng V."/>
            <person name="Clum A."/>
            <person name="Steindorff A."/>
            <person name="Ohm R."/>
            <person name="Martin F."/>
            <person name="Silar P."/>
            <person name="Natvig D."/>
            <person name="Lalanne C."/>
            <person name="Gautier V."/>
            <person name="Ament-Velasquez S.L."/>
            <person name="Kruys A."/>
            <person name="Hutchinson M.I."/>
            <person name="Powell A.J."/>
            <person name="Barry K."/>
            <person name="Miller A.N."/>
            <person name="Grigoriev I.V."/>
            <person name="Debuchy R."/>
            <person name="Gladieux P."/>
            <person name="Thoren M.H."/>
            <person name="Johannesson H."/>
        </authorList>
    </citation>
    <scope>NUCLEOTIDE SEQUENCE</scope>
    <source>
        <strain evidence="4">CBS 168.71</strain>
    </source>
</reference>
<proteinExistence type="inferred from homology"/>
<name>A0AAE0HBP4_9PEZI</name>
<comment type="caution">
    <text evidence="4">The sequence shown here is derived from an EMBL/GenBank/DDBJ whole genome shotgun (WGS) entry which is preliminary data.</text>
</comment>
<dbReference type="PANTHER" id="PTHR10073:SF47">
    <property type="entry name" value="DNA MISMATCH REPAIR PROTEIN MLH3"/>
    <property type="match status" value="1"/>
</dbReference>
<dbReference type="Pfam" id="PF08676">
    <property type="entry name" value="MutL_C"/>
    <property type="match status" value="1"/>
</dbReference>
<dbReference type="SUPFAM" id="SSF55874">
    <property type="entry name" value="ATPase domain of HSP90 chaperone/DNA topoisomerase II/histidine kinase"/>
    <property type="match status" value="1"/>
</dbReference>
<keyword evidence="5" id="KW-1185">Reference proteome</keyword>
<dbReference type="AlphaFoldDB" id="A0AAE0HBP4"/>
<dbReference type="InterPro" id="IPR014790">
    <property type="entry name" value="MutL_C"/>
</dbReference>
<dbReference type="GO" id="GO:0016887">
    <property type="term" value="F:ATP hydrolysis activity"/>
    <property type="evidence" value="ECO:0007669"/>
    <property type="project" value="InterPro"/>
</dbReference>
<feature type="region of interest" description="Disordered" evidence="2">
    <location>
        <begin position="396"/>
        <end position="460"/>
    </location>
</feature>
<evidence type="ECO:0000313" key="5">
    <source>
        <dbReference type="Proteomes" id="UP001278766"/>
    </source>
</evidence>
<dbReference type="PANTHER" id="PTHR10073">
    <property type="entry name" value="DNA MISMATCH REPAIR PROTEIN MLH, PMS, MUTL"/>
    <property type="match status" value="1"/>
</dbReference>
<feature type="domain" description="MutL C-terminal dimerisation" evidence="3">
    <location>
        <begin position="675"/>
        <end position="869"/>
    </location>
</feature>
<sequence>MLIQPLPEDVVAQIKSSTVITSLNAAVCGLLQNSLDSGASKVNISVDYSRGNCTVEDDGCGITPASFEQGGGLGQLHYTSKYPPRPECHGKRGEFLSSLAALSLLSVASHHRDYRTHNSLTIHNSRVISRNLPAPPEQRVLAFMSGTRVGVRDLFGSMPVRVKQRAIEVERAGTSKEFDQLIFKIVSTLLPWPGEVFVSAQDSCARRTVSLQVPSDVGLSRTSGSTGPSIASRTTSLLTQASLLNGENLKLWVPIGATASGISVRGCVSLQPAATKRVQFIALGIQPLLNEHGSNLFYDDVNRMFEISNFGMIEDATIPKDEYPSETQLFTSKQLKPKRGVDRWPMFFLQIMLDSEASLVGVDELLDERRQNVALIADLLQVMTYEFLKKHHFRPKSTAAVERLKRPKRNSAVVPSPPPTGLSAGRRNGQVGRRDGRSPSSHKPRKHIRPPSNTHTDGKQLASPFMFWSKTKPHTQEDPGLKTTGSPTTAQNILAVTRKPENLLFDKSGGLLRKPFDDVADTTTAPGNDPSGNPPCDLEVDTRMGSARDTVVWVDPTSKIKSLIDSRTGFAVKPSARVSKTIQPRPGSNERLGDISRSKRWKPTEAEEHKTTIQATESRIPQVFQAFNSFCCDHGGGNFESRDLGNLTAAEYSNGNVLATLEGRISKASLRLADVVAQVDQKFILTKVGADPPPTSTGSRLESDHLLILIDQHAADERCKVENLLAAYFVPGPTPEGQLVAQTQPLDKPLRFDVSKQDGELLARFRKHFAHWGVVYEVTPEPLPRVTVEAQSLPPSIVERCRLEPRLLIDLLRKEVWKLHDTGSSGTTKPVLAGRDNGWVARFHDCPDGIMDLINSRACRSAIMFNDPLTVEQCSGLVHQLAACAFPFQCAHGRPSMVPLVHLGQNSIIGSGRIEPGEKGDLLRALKRLKRASGDSA</sequence>
<dbReference type="Pfam" id="PF13589">
    <property type="entry name" value="HATPase_c_3"/>
    <property type="match status" value="1"/>
</dbReference>
<organism evidence="4 5">
    <name type="scientific">Chaetomium fimeti</name>
    <dbReference type="NCBI Taxonomy" id="1854472"/>
    <lineage>
        <taxon>Eukaryota</taxon>
        <taxon>Fungi</taxon>
        <taxon>Dikarya</taxon>
        <taxon>Ascomycota</taxon>
        <taxon>Pezizomycotina</taxon>
        <taxon>Sordariomycetes</taxon>
        <taxon>Sordariomycetidae</taxon>
        <taxon>Sordariales</taxon>
        <taxon>Chaetomiaceae</taxon>
        <taxon>Chaetomium</taxon>
    </lineage>
</organism>
<protein>
    <recommendedName>
        <fullName evidence="3">MutL C-terminal dimerisation domain-containing protein</fullName>
    </recommendedName>
</protein>
<dbReference type="InterPro" id="IPR042121">
    <property type="entry name" value="MutL_C_regsub"/>
</dbReference>